<gene>
    <name evidence="2" type="ORF">JCGZ_01904</name>
</gene>
<proteinExistence type="predicted"/>
<dbReference type="AlphaFoldDB" id="A0A067L0X0"/>
<evidence type="ECO:0000313" key="3">
    <source>
        <dbReference type="Proteomes" id="UP000027138"/>
    </source>
</evidence>
<dbReference type="Proteomes" id="UP000027138">
    <property type="component" value="Unassembled WGS sequence"/>
</dbReference>
<dbReference type="EMBL" id="KK914312">
    <property type="protein sequence ID" value="KDP42116.1"/>
    <property type="molecule type" value="Genomic_DNA"/>
</dbReference>
<evidence type="ECO:0000313" key="2">
    <source>
        <dbReference type="EMBL" id="KDP42116.1"/>
    </source>
</evidence>
<sequence>MSRYCFFPADQNYYECLDDLGVRDVANQCLFHAINANSINYAHIKKLKGKVTELEVKKMELEDTLKSLDAIMTEQASL</sequence>
<protein>
    <submittedName>
        <fullName evidence="2">Uncharacterized protein</fullName>
    </submittedName>
</protein>
<feature type="coiled-coil region" evidence="1">
    <location>
        <begin position="44"/>
        <end position="71"/>
    </location>
</feature>
<name>A0A067L0X0_JATCU</name>
<reference evidence="2 3" key="1">
    <citation type="journal article" date="2014" name="PLoS ONE">
        <title>Global Analysis of Gene Expression Profiles in Physic Nut (Jatropha curcas L.) Seedlings Exposed to Salt Stress.</title>
        <authorList>
            <person name="Zhang L."/>
            <person name="Zhang C."/>
            <person name="Wu P."/>
            <person name="Chen Y."/>
            <person name="Li M."/>
            <person name="Jiang H."/>
            <person name="Wu G."/>
        </authorList>
    </citation>
    <scope>NUCLEOTIDE SEQUENCE [LARGE SCALE GENOMIC DNA]</scope>
    <source>
        <strain evidence="3">cv. GZQX0401</strain>
        <tissue evidence="2">Young leaves</tissue>
    </source>
</reference>
<keyword evidence="1" id="KW-0175">Coiled coil</keyword>
<organism evidence="2 3">
    <name type="scientific">Jatropha curcas</name>
    <name type="common">Barbados nut</name>
    <dbReference type="NCBI Taxonomy" id="180498"/>
    <lineage>
        <taxon>Eukaryota</taxon>
        <taxon>Viridiplantae</taxon>
        <taxon>Streptophyta</taxon>
        <taxon>Embryophyta</taxon>
        <taxon>Tracheophyta</taxon>
        <taxon>Spermatophyta</taxon>
        <taxon>Magnoliopsida</taxon>
        <taxon>eudicotyledons</taxon>
        <taxon>Gunneridae</taxon>
        <taxon>Pentapetalae</taxon>
        <taxon>rosids</taxon>
        <taxon>fabids</taxon>
        <taxon>Malpighiales</taxon>
        <taxon>Euphorbiaceae</taxon>
        <taxon>Crotonoideae</taxon>
        <taxon>Jatropheae</taxon>
        <taxon>Jatropha</taxon>
    </lineage>
</organism>
<evidence type="ECO:0000256" key="1">
    <source>
        <dbReference type="SAM" id="Coils"/>
    </source>
</evidence>
<accession>A0A067L0X0</accession>
<keyword evidence="3" id="KW-1185">Reference proteome</keyword>